<evidence type="ECO:0000256" key="1">
    <source>
        <dbReference type="SAM" id="SignalP"/>
    </source>
</evidence>
<gene>
    <name evidence="3" type="ORF">JO391_16030</name>
</gene>
<feature type="chain" id="PRO_5034232388" evidence="1">
    <location>
        <begin position="29"/>
        <end position="175"/>
    </location>
</feature>
<organism evidence="3 4">
    <name type="scientific">Neotabrizicola shimadae</name>
    <dbReference type="NCBI Taxonomy" id="2807096"/>
    <lineage>
        <taxon>Bacteria</taxon>
        <taxon>Pseudomonadati</taxon>
        <taxon>Pseudomonadota</taxon>
        <taxon>Alphaproteobacteria</taxon>
        <taxon>Rhodobacterales</taxon>
        <taxon>Paracoccaceae</taxon>
        <taxon>Neotabrizicola</taxon>
    </lineage>
</organism>
<feature type="domain" description="Oxidoreductase molybdopterin-binding" evidence="2">
    <location>
        <begin position="75"/>
        <end position="148"/>
    </location>
</feature>
<dbReference type="EMBL" id="CP069370">
    <property type="protein sequence ID" value="QYZ69230.1"/>
    <property type="molecule type" value="Genomic_DNA"/>
</dbReference>
<protein>
    <submittedName>
        <fullName evidence="3">Molybdopterin-dependent oxidoreductase</fullName>
    </submittedName>
</protein>
<dbReference type="RefSeq" id="WP_220661450.1">
    <property type="nucleotide sequence ID" value="NZ_CP069370.1"/>
</dbReference>
<name>A0A8G0ZTM6_9RHOB</name>
<proteinExistence type="predicted"/>
<dbReference type="Proteomes" id="UP000826300">
    <property type="component" value="Chromosome"/>
</dbReference>
<dbReference type="AlphaFoldDB" id="A0A8G0ZTM6"/>
<dbReference type="KEGG" id="nsm:JO391_16030"/>
<feature type="signal peptide" evidence="1">
    <location>
        <begin position="1"/>
        <end position="28"/>
    </location>
</feature>
<dbReference type="Pfam" id="PF00174">
    <property type="entry name" value="Oxidored_molyb"/>
    <property type="match status" value="1"/>
</dbReference>
<accession>A0A8G0ZTM6</accession>
<evidence type="ECO:0000259" key="2">
    <source>
        <dbReference type="Pfam" id="PF00174"/>
    </source>
</evidence>
<keyword evidence="1" id="KW-0732">Signal</keyword>
<dbReference type="Gene3D" id="3.90.420.10">
    <property type="entry name" value="Oxidoreductase, molybdopterin-binding domain"/>
    <property type="match status" value="1"/>
</dbReference>
<keyword evidence="4" id="KW-1185">Reference proteome</keyword>
<dbReference type="InterPro" id="IPR036374">
    <property type="entry name" value="OxRdtase_Mopterin-bd_sf"/>
</dbReference>
<dbReference type="InterPro" id="IPR000572">
    <property type="entry name" value="OxRdtase_Mopterin-bd_dom"/>
</dbReference>
<dbReference type="SUPFAM" id="SSF56524">
    <property type="entry name" value="Oxidoreductase molybdopterin-binding domain"/>
    <property type="match status" value="1"/>
</dbReference>
<reference evidence="3" key="1">
    <citation type="submission" date="2021-02" db="EMBL/GenBank/DDBJ databases">
        <title>Rhodobacter shimadae sp. nov., an aerobic anoxygenic phototrophic bacterium isolated from a hot spring.</title>
        <authorList>
            <person name="Muramatsu S."/>
            <person name="Haruta S."/>
            <person name="Hirose S."/>
            <person name="Hanada S."/>
        </authorList>
    </citation>
    <scope>NUCLEOTIDE SEQUENCE</scope>
    <source>
        <strain evidence="3">N10</strain>
    </source>
</reference>
<evidence type="ECO:0000313" key="4">
    <source>
        <dbReference type="Proteomes" id="UP000826300"/>
    </source>
</evidence>
<evidence type="ECO:0000313" key="3">
    <source>
        <dbReference type="EMBL" id="QYZ69230.1"/>
    </source>
</evidence>
<sequence>MIHPASLTRPCAAAVLAAAIAFSLPAGAEQLAAPAGEVVLTVSGAIGSPNVDGVLALDMAQLQSLPQQEFETTTIWTEGVTTFRGVLLKDVLSAAGATGTTLALTALNDYQIEMPAGDAGAQAPVIAYMMNGAEMSVRDKGPLWLVYPYDSNADFRTEQAYARSIWQLSRIEVID</sequence>